<dbReference type="EMBL" id="BLXT01001274">
    <property type="protein sequence ID" value="GFN84032.1"/>
    <property type="molecule type" value="Genomic_DNA"/>
</dbReference>
<proteinExistence type="predicted"/>
<reference evidence="1 2" key="1">
    <citation type="journal article" date="2021" name="Elife">
        <title>Chloroplast acquisition without the gene transfer in kleptoplastic sea slugs, Plakobranchus ocellatus.</title>
        <authorList>
            <person name="Maeda T."/>
            <person name="Takahashi S."/>
            <person name="Yoshida T."/>
            <person name="Shimamura S."/>
            <person name="Takaki Y."/>
            <person name="Nagai Y."/>
            <person name="Toyoda A."/>
            <person name="Suzuki Y."/>
            <person name="Arimoto A."/>
            <person name="Ishii H."/>
            <person name="Satoh N."/>
            <person name="Nishiyama T."/>
            <person name="Hasebe M."/>
            <person name="Maruyama T."/>
            <person name="Minagawa J."/>
            <person name="Obokata J."/>
            <person name="Shigenobu S."/>
        </authorList>
    </citation>
    <scope>NUCLEOTIDE SEQUENCE [LARGE SCALE GENOMIC DNA]</scope>
</reference>
<keyword evidence="1" id="KW-0675">Receptor</keyword>
<dbReference type="Proteomes" id="UP000735302">
    <property type="component" value="Unassembled WGS sequence"/>
</dbReference>
<evidence type="ECO:0000313" key="2">
    <source>
        <dbReference type="Proteomes" id="UP000735302"/>
    </source>
</evidence>
<sequence>MDGCVSIIRLRFATRVRYSERFCQTPGAYTNVMEYGGGVGATHDIIWSYIQALNVDNVTICIELIVCAEHYDK</sequence>
<evidence type="ECO:0000313" key="1">
    <source>
        <dbReference type="EMBL" id="GFN84032.1"/>
    </source>
</evidence>
<name>A0AAV3YN92_9GAST</name>
<protein>
    <submittedName>
        <fullName evidence="1">Glycine receptor subunit alpha-2</fullName>
    </submittedName>
</protein>
<accession>A0AAV3YN92</accession>
<dbReference type="AlphaFoldDB" id="A0AAV3YN92"/>
<keyword evidence="2" id="KW-1185">Reference proteome</keyword>
<comment type="caution">
    <text evidence="1">The sequence shown here is derived from an EMBL/GenBank/DDBJ whole genome shotgun (WGS) entry which is preliminary data.</text>
</comment>
<organism evidence="1 2">
    <name type="scientific">Plakobranchus ocellatus</name>
    <dbReference type="NCBI Taxonomy" id="259542"/>
    <lineage>
        <taxon>Eukaryota</taxon>
        <taxon>Metazoa</taxon>
        <taxon>Spiralia</taxon>
        <taxon>Lophotrochozoa</taxon>
        <taxon>Mollusca</taxon>
        <taxon>Gastropoda</taxon>
        <taxon>Heterobranchia</taxon>
        <taxon>Euthyneura</taxon>
        <taxon>Panpulmonata</taxon>
        <taxon>Sacoglossa</taxon>
        <taxon>Placobranchoidea</taxon>
        <taxon>Plakobranchidae</taxon>
        <taxon>Plakobranchus</taxon>
    </lineage>
</organism>
<gene>
    <name evidence="1" type="ORF">PoB_001053800</name>
</gene>